<evidence type="ECO:0000256" key="1">
    <source>
        <dbReference type="ARBA" id="ARBA00004123"/>
    </source>
</evidence>
<sequence length="1159" mass="132640">MSYAEPGSIDELSPACKLAQAVKFISEFPNEKTKESFPSLSSRIGDAKSKSGNFIAMEVQISNLESLSAEPNSPVGFGKQGLEEFIAEGSLDFDEWTSLISEIENSCPDDIEMIGLVYDSFLAEFPLCYGYWRKYADHKARLCSIDKVVEVFERAVQSATYSVDVWFHYCSLSMSTFEDPNDVRRLFKRALSFVGKDYLCHTLWDKYIEFEISQQRWSSLAQIFVQTLRFPSKKLHHYYDSFKKLAGAWKEELECESDSAMEFQSELVLEGEVAAYYKDDETSSVIKDLLDPSVDLVRSKAIQKYRFIGEQIYKEASQLDEKINCFENLIRRPYFHVKPLDDIQLKNWHDYLSFAEKQGDFDWVVKLYERCLIPCADYPEFWMRYVDFMESKGGREIASYALDRATQIFLKRLPVIHLFNARYKEQIGDTSAARAAFPESYIDSDSRFIEKVTFKANMERRLGNFVAACDTYKEALETAAEQRKFHTLPLLYVQFSRLTYTTTGSADNARDILIDGIKHVPNCKLLLEELIKFTMVHGGRSHISIVDAVISNALYSRPDVLKVFSLEDVEDISGLYLQFLDLCGTIHDIRNAWNQHIKLFPHTVRTAYECPGRETKSLRAFIRGKRESNVASPPQPFESEHLMPSASQDKKFSPPEKSYSESGHDATSLPSNQKSPLPENHDIRSDGAEVDILLSGEADSSSQDRMQQVPPEAAEQHSQDACDPEVLLLDLVHQVTNENETVLASEAFSEEDDVQREYEHESKKDLKPLSLEGLSLDPGGNDSPGSLCATSHECEVPQKTNFSHESMRKSEAPRETSFSDGSVLGAGQNNNGSHFASSSMGTQASSSAPIQTRTVSPSSSASHQNFIPEAHSRPQTPANSGRNWHEKQNPDRFHRDLRFGYRGHSHKRQHQQRRFSSQRYPRNESGDQMPMNSRYPSQPLPSQNPQAQQGSQAQTQFLHSLTAQAWPMQNMQQQTFASASQSEVPAQPVFYPQAQMSQYPSQSSEQQRLLQSNLAYNQMWQYYYYQQQQQQQLFLQQQHLQLQQQHLQPLQQQQFMQQQQYQQQHSLYLQQQPQHQQLEQYQMQQQVQQQDQHPPQQWQLEQRQSEQQIGMSQIEKWNNNSSKQDQGVAQPNIAATTPAASPSLHLQQQSSRVNDIGMS</sequence>
<feature type="region of interest" description="Disordered" evidence="7">
    <location>
        <begin position="624"/>
        <end position="683"/>
    </location>
</feature>
<evidence type="ECO:0000256" key="5">
    <source>
        <dbReference type="ARBA" id="ARBA00023242"/>
    </source>
</evidence>
<dbReference type="AlphaFoldDB" id="V4W9A6"/>
<keyword evidence="5" id="KW-0539">Nucleus</keyword>
<evidence type="ECO:0000256" key="3">
    <source>
        <dbReference type="ARBA" id="ARBA00022737"/>
    </source>
</evidence>
<evidence type="ECO:0000313" key="8">
    <source>
        <dbReference type="EMBL" id="ESR62859.1"/>
    </source>
</evidence>
<organism evidence="8 9">
    <name type="scientific">Citrus clementina</name>
    <name type="common">Clementine</name>
    <name type="synonym">Citrus deliciosa x Citrus sinensis</name>
    <dbReference type="NCBI Taxonomy" id="85681"/>
    <lineage>
        <taxon>Eukaryota</taxon>
        <taxon>Viridiplantae</taxon>
        <taxon>Streptophyta</taxon>
        <taxon>Embryophyta</taxon>
        <taxon>Tracheophyta</taxon>
        <taxon>Spermatophyta</taxon>
        <taxon>Magnoliopsida</taxon>
        <taxon>eudicotyledons</taxon>
        <taxon>Gunneridae</taxon>
        <taxon>Pentapetalae</taxon>
        <taxon>rosids</taxon>
        <taxon>malvids</taxon>
        <taxon>Sapindales</taxon>
        <taxon>Rutaceae</taxon>
        <taxon>Aurantioideae</taxon>
        <taxon>Citrus</taxon>
    </lineage>
</organism>
<feature type="compositionally biased region" description="Polar residues" evidence="7">
    <location>
        <begin position="849"/>
        <end position="865"/>
    </location>
</feature>
<dbReference type="PANTHER" id="PTHR17204">
    <property type="entry name" value="PRE-MRNA PROCESSING PROTEIN PRP39-RELATED"/>
    <property type="match status" value="1"/>
</dbReference>
<dbReference type="GO" id="GO:0030627">
    <property type="term" value="F:pre-mRNA 5'-splice site binding"/>
    <property type="evidence" value="ECO:0007669"/>
    <property type="project" value="TreeGrafter"/>
</dbReference>
<dbReference type="SUPFAM" id="SSF48452">
    <property type="entry name" value="TPR-like"/>
    <property type="match status" value="2"/>
</dbReference>
<gene>
    <name evidence="8" type="ORF">CICLE_v10014087mg</name>
</gene>
<feature type="region of interest" description="Disordered" evidence="7">
    <location>
        <begin position="748"/>
        <end position="890"/>
    </location>
</feature>
<dbReference type="OMA" id="KEKIKCR"/>
<dbReference type="KEGG" id="cic:CICLE_v10014087mg"/>
<comment type="similarity">
    <text evidence="6">Belongs to the PRP39 family.</text>
</comment>
<reference evidence="8 9" key="1">
    <citation type="submission" date="2013-10" db="EMBL/GenBank/DDBJ databases">
        <authorList>
            <consortium name="International Citrus Genome Consortium"/>
            <person name="Jenkins J."/>
            <person name="Schmutz J."/>
            <person name="Prochnik S."/>
            <person name="Rokhsar D."/>
            <person name="Gmitter F."/>
            <person name="Ollitrault P."/>
            <person name="Machado M."/>
            <person name="Talon M."/>
            <person name="Wincker P."/>
            <person name="Jaillon O."/>
            <person name="Morgante M."/>
        </authorList>
    </citation>
    <scope>NUCLEOTIDE SEQUENCE</scope>
    <source>
        <strain evidence="9">cv. Clemenules</strain>
    </source>
</reference>
<dbReference type="GO" id="GO:0071004">
    <property type="term" value="C:U2-type prespliceosome"/>
    <property type="evidence" value="ECO:0007669"/>
    <property type="project" value="TreeGrafter"/>
</dbReference>
<evidence type="ECO:0000256" key="6">
    <source>
        <dbReference type="ARBA" id="ARBA00038019"/>
    </source>
</evidence>
<evidence type="ECO:0000313" key="9">
    <source>
        <dbReference type="Proteomes" id="UP000030687"/>
    </source>
</evidence>
<keyword evidence="2" id="KW-0507">mRNA processing</keyword>
<dbReference type="FunCoup" id="V4W9A6">
    <property type="interactions" value="2439"/>
</dbReference>
<name>V4W9A6_CITCL</name>
<comment type="subcellular location">
    <subcellularLocation>
        <location evidence="1">Nucleus</location>
    </subcellularLocation>
</comment>
<feature type="compositionally biased region" description="Low complexity" evidence="7">
    <location>
        <begin position="941"/>
        <end position="955"/>
    </location>
</feature>
<feature type="compositionally biased region" description="Polar residues" evidence="7">
    <location>
        <begin position="873"/>
        <end position="882"/>
    </location>
</feature>
<proteinExistence type="inferred from homology"/>
<dbReference type="InterPro" id="IPR003107">
    <property type="entry name" value="HAT"/>
</dbReference>
<dbReference type="FunFam" id="1.25.40.10:FF:000064">
    <property type="entry name" value="Putative pre-mrna-processing factor 39"/>
    <property type="match status" value="1"/>
</dbReference>
<feature type="region of interest" description="Disordered" evidence="7">
    <location>
        <begin position="698"/>
        <end position="720"/>
    </location>
</feature>
<dbReference type="InterPro" id="IPR011990">
    <property type="entry name" value="TPR-like_helical_dom_sf"/>
</dbReference>
<dbReference type="GO" id="GO:0005685">
    <property type="term" value="C:U1 snRNP"/>
    <property type="evidence" value="ECO:0007669"/>
    <property type="project" value="TreeGrafter"/>
</dbReference>
<dbReference type="FunFam" id="1.25.40.10:FF:000159">
    <property type="entry name" value="Tetratricopeptide repeat (TPR)-like superfamily protein"/>
    <property type="match status" value="1"/>
</dbReference>
<evidence type="ECO:0000256" key="7">
    <source>
        <dbReference type="SAM" id="MobiDB-lite"/>
    </source>
</evidence>
<dbReference type="GO" id="GO:0000395">
    <property type="term" value="P:mRNA 5'-splice site recognition"/>
    <property type="evidence" value="ECO:0007669"/>
    <property type="project" value="TreeGrafter"/>
</dbReference>
<dbReference type="Gramene" id="ESR62859">
    <property type="protein sequence ID" value="ESR62859"/>
    <property type="gene ID" value="CICLE_v10014087mg"/>
</dbReference>
<dbReference type="GO" id="GO:0000243">
    <property type="term" value="C:commitment complex"/>
    <property type="evidence" value="ECO:0007669"/>
    <property type="project" value="TreeGrafter"/>
</dbReference>
<feature type="compositionally biased region" description="Basic and acidic residues" evidence="7">
    <location>
        <begin position="805"/>
        <end position="814"/>
    </location>
</feature>
<dbReference type="EMBL" id="KI536312">
    <property type="protein sequence ID" value="ESR62859.1"/>
    <property type="molecule type" value="Genomic_DNA"/>
</dbReference>
<dbReference type="SMART" id="SM00386">
    <property type="entry name" value="HAT"/>
    <property type="match status" value="5"/>
</dbReference>
<evidence type="ECO:0008006" key="10">
    <source>
        <dbReference type="Google" id="ProtNLM"/>
    </source>
</evidence>
<dbReference type="Gene3D" id="1.25.40.10">
    <property type="entry name" value="Tetratricopeptide repeat domain"/>
    <property type="match status" value="2"/>
</dbReference>
<dbReference type="InterPro" id="IPR059164">
    <property type="entry name" value="HAT_PRP39_C"/>
</dbReference>
<feature type="compositionally biased region" description="Low complexity" evidence="7">
    <location>
        <begin position="836"/>
        <end position="848"/>
    </location>
</feature>
<dbReference type="Proteomes" id="UP000030687">
    <property type="component" value="Unassembled WGS sequence"/>
</dbReference>
<feature type="compositionally biased region" description="Basic residues" evidence="7">
    <location>
        <begin position="903"/>
        <end position="913"/>
    </location>
</feature>
<feature type="region of interest" description="Disordered" evidence="7">
    <location>
        <begin position="1082"/>
        <end position="1159"/>
    </location>
</feature>
<feature type="region of interest" description="Disordered" evidence="7">
    <location>
        <begin position="903"/>
        <end position="955"/>
    </location>
</feature>
<evidence type="ECO:0000256" key="4">
    <source>
        <dbReference type="ARBA" id="ARBA00023187"/>
    </source>
</evidence>
<protein>
    <recommendedName>
        <fullName evidence="10">Suppressor of forked domain-containing protein</fullName>
    </recommendedName>
</protein>
<feature type="compositionally biased region" description="Basic and acidic residues" evidence="7">
    <location>
        <begin position="755"/>
        <end position="767"/>
    </location>
</feature>
<dbReference type="OrthoDB" id="10265668at2759"/>
<dbReference type="PANTHER" id="PTHR17204:SF26">
    <property type="entry name" value="PRE-MRNA-PROCESSING FACTOR 39-2"/>
    <property type="match status" value="1"/>
</dbReference>
<keyword evidence="4" id="KW-0508">mRNA splicing</keyword>
<dbReference type="eggNOG" id="KOG1258">
    <property type="taxonomic scope" value="Eukaryota"/>
</dbReference>
<keyword evidence="9" id="KW-1185">Reference proteome</keyword>
<accession>V4W9A6</accession>
<keyword evidence="3" id="KW-0677">Repeat</keyword>
<feature type="compositionally biased region" description="Basic and acidic residues" evidence="7">
    <location>
        <begin position="648"/>
        <end position="664"/>
    </location>
</feature>
<dbReference type="InParanoid" id="V4W9A6"/>
<feature type="compositionally biased region" description="Polar residues" evidence="7">
    <location>
        <begin position="1109"/>
        <end position="1153"/>
    </location>
</feature>
<feature type="compositionally biased region" description="Low complexity" evidence="7">
    <location>
        <begin position="1082"/>
        <end position="1108"/>
    </location>
</feature>
<evidence type="ECO:0000256" key="2">
    <source>
        <dbReference type="ARBA" id="ARBA00022664"/>
    </source>
</evidence>
<dbReference type="Pfam" id="PF23240">
    <property type="entry name" value="HAT_PRP39_N"/>
    <property type="match status" value="1"/>
</dbReference>
<dbReference type="STRING" id="85681.V4W9A6"/>
<dbReference type="Pfam" id="PF23241">
    <property type="entry name" value="HAT_PRP39_C"/>
    <property type="match status" value="1"/>
</dbReference>